<reference evidence="2 3" key="1">
    <citation type="submission" date="2021-01" db="EMBL/GenBank/DDBJ databases">
        <title>Genomic Encyclopedia of Type Strains, Phase IV (KMG-IV): sequencing the most valuable type-strain genomes for metagenomic binning, comparative biology and taxonomic classification.</title>
        <authorList>
            <person name="Goeker M."/>
        </authorList>
    </citation>
    <scope>NUCLEOTIDE SEQUENCE [LARGE SCALE GENOMIC DNA]</scope>
    <source>
        <strain evidence="2 3">DSM 24436</strain>
    </source>
</reference>
<dbReference type="RefSeq" id="WP_204664235.1">
    <property type="nucleotide sequence ID" value="NZ_JAFBDT010000012.1"/>
</dbReference>
<dbReference type="SUPFAM" id="SSF52242">
    <property type="entry name" value="Cobalamin (vitamin B12)-binding domain"/>
    <property type="match status" value="1"/>
</dbReference>
<dbReference type="Pfam" id="PF02310">
    <property type="entry name" value="B12-binding"/>
    <property type="match status" value="1"/>
</dbReference>
<dbReference type="Gene3D" id="3.40.50.280">
    <property type="entry name" value="Cobalamin-binding domain"/>
    <property type="match status" value="1"/>
</dbReference>
<gene>
    <name evidence="2" type="ORF">JOC49_001665</name>
</gene>
<dbReference type="InterPro" id="IPR003759">
    <property type="entry name" value="Cbl-bd_cap"/>
</dbReference>
<comment type="caution">
    <text evidence="2">The sequence shown here is derived from an EMBL/GenBank/DDBJ whole genome shotgun (WGS) entry which is preliminary data.</text>
</comment>
<protein>
    <submittedName>
        <fullName evidence="2">Methanogenic corrinoid protein MtbC1</fullName>
    </submittedName>
</protein>
<feature type="domain" description="B12-binding" evidence="1">
    <location>
        <begin position="97"/>
        <end position="220"/>
    </location>
</feature>
<dbReference type="CDD" id="cd02065">
    <property type="entry name" value="B12-binding_like"/>
    <property type="match status" value="1"/>
</dbReference>
<organism evidence="2 3">
    <name type="scientific">Fusibacter tunisiensis</name>
    <dbReference type="NCBI Taxonomy" id="1008308"/>
    <lineage>
        <taxon>Bacteria</taxon>
        <taxon>Bacillati</taxon>
        <taxon>Bacillota</taxon>
        <taxon>Clostridia</taxon>
        <taxon>Eubacteriales</taxon>
        <taxon>Eubacteriales Family XII. Incertae Sedis</taxon>
        <taxon>Fusibacter</taxon>
    </lineage>
</organism>
<dbReference type="InterPro" id="IPR036594">
    <property type="entry name" value="Meth_synthase_dom"/>
</dbReference>
<dbReference type="EMBL" id="JAFBDT010000012">
    <property type="protein sequence ID" value="MBM7562122.1"/>
    <property type="molecule type" value="Genomic_DNA"/>
</dbReference>
<dbReference type="PROSITE" id="PS51332">
    <property type="entry name" value="B12_BINDING"/>
    <property type="match status" value="1"/>
</dbReference>
<evidence type="ECO:0000313" key="2">
    <source>
        <dbReference type="EMBL" id="MBM7562122.1"/>
    </source>
</evidence>
<proteinExistence type="predicted"/>
<accession>A0ABS2MRZ2</accession>
<dbReference type="InterPro" id="IPR036724">
    <property type="entry name" value="Cobalamin-bd_sf"/>
</dbReference>
<dbReference type="Pfam" id="PF02607">
    <property type="entry name" value="B12-binding_2"/>
    <property type="match status" value="1"/>
</dbReference>
<dbReference type="Gene3D" id="1.10.1240.10">
    <property type="entry name" value="Methionine synthase domain"/>
    <property type="match status" value="1"/>
</dbReference>
<keyword evidence="3" id="KW-1185">Reference proteome</keyword>
<name>A0ABS2MRZ2_9FIRM</name>
<evidence type="ECO:0000259" key="1">
    <source>
        <dbReference type="PROSITE" id="PS51332"/>
    </source>
</evidence>
<dbReference type="InterPro" id="IPR006158">
    <property type="entry name" value="Cobalamin-bd"/>
</dbReference>
<evidence type="ECO:0000313" key="3">
    <source>
        <dbReference type="Proteomes" id="UP000767854"/>
    </source>
</evidence>
<dbReference type="Proteomes" id="UP000767854">
    <property type="component" value="Unassembled WGS sequence"/>
</dbReference>
<sequence>MTKEIMKLSQSFTEALRSLDKKKAVQLTTDALDAKTINIVDLYTYVLAPGLSGIASNDTEQKISIWEEHVQSSIVRTVLEIAFPYVLKEAKASSIKPLNAIVFCLEEEYHEMGARMTTDFLTLLGMKATFIGANTPKDEILDAMKTLTPDLVCVSVTNYFHLTRLKDLIEQIHANFKDETYKIVVGGYAVEHTPHAKEILGADYYAASFEDLNSIKEALL</sequence>